<protein>
    <recommendedName>
        <fullName evidence="4">Phosphomannomutase</fullName>
        <ecNumber evidence="4">5.4.2.8</ecNumber>
    </recommendedName>
</protein>
<dbReference type="GO" id="GO:0004615">
    <property type="term" value="F:phosphomannomutase activity"/>
    <property type="evidence" value="ECO:0007669"/>
    <property type="project" value="UniProtKB-EC"/>
</dbReference>
<evidence type="ECO:0000256" key="4">
    <source>
        <dbReference type="RuleBase" id="RU361118"/>
    </source>
</evidence>
<dbReference type="SUPFAM" id="SSF56784">
    <property type="entry name" value="HAD-like"/>
    <property type="match status" value="1"/>
</dbReference>
<accession>A0A2V3IUY3</accession>
<feature type="binding site" evidence="3">
    <location>
        <position position="16"/>
    </location>
    <ligand>
        <name>Mg(2+)</name>
        <dbReference type="ChEBI" id="CHEBI:18420"/>
        <label>1</label>
    </ligand>
</feature>
<comment type="catalytic activity">
    <reaction evidence="4">
        <text>alpha-D-mannose 1-phosphate = D-mannose 6-phosphate</text>
        <dbReference type="Rhea" id="RHEA:11140"/>
        <dbReference type="ChEBI" id="CHEBI:58409"/>
        <dbReference type="ChEBI" id="CHEBI:58735"/>
        <dbReference type="EC" id="5.4.2.8"/>
    </reaction>
</comment>
<gene>
    <name evidence="5" type="ORF">BWQ96_04709</name>
</gene>
<comment type="subcellular location">
    <subcellularLocation>
        <location evidence="4">Cytoplasm</location>
    </subcellularLocation>
</comment>
<evidence type="ECO:0000256" key="3">
    <source>
        <dbReference type="PIRSR" id="PIRSR605002-3"/>
    </source>
</evidence>
<sequence length="83" mass="9232">MDPIDKHSPDVIAFFDVDGALTAPRLTATKQMIDFLAELRNNVIIGIVGGSDLRKQKEQLGENVLDMFDYTFSENGLVAYRGK</sequence>
<dbReference type="Proteomes" id="UP000247409">
    <property type="component" value="Unassembled WGS sequence"/>
</dbReference>
<dbReference type="InterPro" id="IPR023214">
    <property type="entry name" value="HAD_sf"/>
</dbReference>
<dbReference type="Gene3D" id="3.40.50.1000">
    <property type="entry name" value="HAD superfamily/HAD-like"/>
    <property type="match status" value="1"/>
</dbReference>
<feature type="binding site" evidence="2">
    <location>
        <position position="25"/>
    </location>
    <ligand>
        <name>alpha-D-mannose 1-phosphate</name>
        <dbReference type="ChEBI" id="CHEBI:58409"/>
    </ligand>
</feature>
<dbReference type="PANTHER" id="PTHR10466">
    <property type="entry name" value="PHOSPHOMANNOMUTASE"/>
    <property type="match status" value="1"/>
</dbReference>
<keyword evidence="3" id="KW-0479">Metal-binding</keyword>
<dbReference type="EC" id="5.4.2.8" evidence="4"/>
<evidence type="ECO:0000256" key="1">
    <source>
        <dbReference type="PIRSR" id="PIRSR605002-1"/>
    </source>
</evidence>
<dbReference type="EMBL" id="NBIV01000059">
    <property type="protein sequence ID" value="PXF45507.1"/>
    <property type="molecule type" value="Genomic_DNA"/>
</dbReference>
<keyword evidence="4" id="KW-0963">Cytoplasm</keyword>
<evidence type="ECO:0000256" key="2">
    <source>
        <dbReference type="PIRSR" id="PIRSR605002-2"/>
    </source>
</evidence>
<feature type="active site" description="Proton donor/acceptor" evidence="1">
    <location>
        <position position="18"/>
    </location>
</feature>
<dbReference type="GO" id="GO:0005829">
    <property type="term" value="C:cytosol"/>
    <property type="evidence" value="ECO:0007669"/>
    <property type="project" value="TreeGrafter"/>
</dbReference>
<proteinExistence type="inferred from homology"/>
<comment type="function">
    <text evidence="4">Involved in the synthesis of the GDP-mannose and dolichol-phosphate-mannose required for a number of critical mannosyl transfer reactions.</text>
</comment>
<feature type="binding site" evidence="3">
    <location>
        <position position="18"/>
    </location>
    <ligand>
        <name>Mg(2+)</name>
        <dbReference type="ChEBI" id="CHEBI:18420"/>
        <label>1</label>
    </ligand>
</feature>
<dbReference type="InterPro" id="IPR036412">
    <property type="entry name" value="HAD-like_sf"/>
</dbReference>
<comment type="similarity">
    <text evidence="4">Belongs to the eukaryotic PMM family.</text>
</comment>
<dbReference type="STRING" id="448386.A0A2V3IUY3"/>
<dbReference type="GO" id="GO:0009298">
    <property type="term" value="P:GDP-mannose biosynthetic process"/>
    <property type="evidence" value="ECO:0007669"/>
    <property type="project" value="UniProtKB-UniPathway"/>
</dbReference>
<name>A0A2V3IUY3_9FLOR</name>
<comment type="cofactor">
    <cofactor evidence="3">
        <name>Mg(2+)</name>
        <dbReference type="ChEBI" id="CHEBI:18420"/>
    </cofactor>
</comment>
<comment type="caution">
    <text evidence="5">The sequence shown here is derived from an EMBL/GenBank/DDBJ whole genome shotgun (WGS) entry which is preliminary data.</text>
</comment>
<feature type="active site" description="Nucleophile" evidence="1">
    <location>
        <position position="16"/>
    </location>
</feature>
<keyword evidence="4" id="KW-0413">Isomerase</keyword>
<dbReference type="Pfam" id="PF03332">
    <property type="entry name" value="PMM"/>
    <property type="match status" value="1"/>
</dbReference>
<evidence type="ECO:0000313" key="5">
    <source>
        <dbReference type="EMBL" id="PXF45507.1"/>
    </source>
</evidence>
<comment type="pathway">
    <text evidence="4">Nucleotide-sugar biosynthesis; GDP-alpha-D-mannose biosynthesis; alpha-D-mannose 1-phosphate from D-fructose 6-phosphate: step 2/2.</text>
</comment>
<dbReference type="OrthoDB" id="10264771at2759"/>
<dbReference type="AlphaFoldDB" id="A0A2V3IUY3"/>
<comment type="subunit">
    <text evidence="4">Homodimer.</text>
</comment>
<dbReference type="GO" id="GO:0006487">
    <property type="term" value="P:protein N-linked glycosylation"/>
    <property type="evidence" value="ECO:0007669"/>
    <property type="project" value="TreeGrafter"/>
</dbReference>
<reference evidence="5 6" key="1">
    <citation type="journal article" date="2018" name="Mol. Biol. Evol.">
        <title>Analysis of the draft genome of the red seaweed Gracilariopsis chorda provides insights into genome size evolution in Rhodophyta.</title>
        <authorList>
            <person name="Lee J."/>
            <person name="Yang E.C."/>
            <person name="Graf L."/>
            <person name="Yang J.H."/>
            <person name="Qiu H."/>
            <person name="Zel Zion U."/>
            <person name="Chan C.X."/>
            <person name="Stephens T.G."/>
            <person name="Weber A.P.M."/>
            <person name="Boo G.H."/>
            <person name="Boo S.M."/>
            <person name="Kim K.M."/>
            <person name="Shin Y."/>
            <person name="Jung M."/>
            <person name="Lee S.J."/>
            <person name="Yim H.S."/>
            <person name="Lee J.H."/>
            <person name="Bhattacharya D."/>
            <person name="Yoon H.S."/>
        </authorList>
    </citation>
    <scope>NUCLEOTIDE SEQUENCE [LARGE SCALE GENOMIC DNA]</scope>
    <source>
        <strain evidence="5 6">SKKU-2015</strain>
        <tissue evidence="5">Whole body</tissue>
    </source>
</reference>
<dbReference type="PANTHER" id="PTHR10466:SF0">
    <property type="entry name" value="PHOSPHOMANNOMUTASE"/>
    <property type="match status" value="1"/>
</dbReference>
<organism evidence="5 6">
    <name type="scientific">Gracilariopsis chorda</name>
    <dbReference type="NCBI Taxonomy" id="448386"/>
    <lineage>
        <taxon>Eukaryota</taxon>
        <taxon>Rhodophyta</taxon>
        <taxon>Florideophyceae</taxon>
        <taxon>Rhodymeniophycidae</taxon>
        <taxon>Gracilariales</taxon>
        <taxon>Gracilariaceae</taxon>
        <taxon>Gracilariopsis</taxon>
    </lineage>
</organism>
<keyword evidence="3" id="KW-0460">Magnesium</keyword>
<dbReference type="InterPro" id="IPR005002">
    <property type="entry name" value="PMM"/>
</dbReference>
<dbReference type="GO" id="GO:0006013">
    <property type="term" value="P:mannose metabolic process"/>
    <property type="evidence" value="ECO:0007669"/>
    <property type="project" value="TreeGrafter"/>
</dbReference>
<evidence type="ECO:0000313" key="6">
    <source>
        <dbReference type="Proteomes" id="UP000247409"/>
    </source>
</evidence>
<keyword evidence="6" id="KW-1185">Reference proteome</keyword>
<dbReference type="UniPathway" id="UPA00126">
    <property type="reaction ID" value="UER00424"/>
</dbReference>
<dbReference type="GO" id="GO:0046872">
    <property type="term" value="F:metal ion binding"/>
    <property type="evidence" value="ECO:0007669"/>
    <property type="project" value="UniProtKB-KW"/>
</dbReference>